<accession>F3YYV3</accession>
<proteinExistence type="predicted"/>
<dbReference type="GO" id="GO:0071555">
    <property type="term" value="P:cell wall organization"/>
    <property type="evidence" value="ECO:0007669"/>
    <property type="project" value="UniProtKB-KW"/>
</dbReference>
<dbReference type="HOGENOM" id="CLU_037751_1_1_7"/>
<reference evidence="8 9" key="1">
    <citation type="journal article" date="2011" name="J. Bacteriol.">
        <title>Genome sequence of the mercury-methylating and pleomorphic Desulfovibrio africanus Strain Walvis Bay.</title>
        <authorList>
            <person name="Brown S.D."/>
            <person name="Wall J.D."/>
            <person name="Kucken A.M."/>
            <person name="Gilmour C.C."/>
            <person name="Podar M."/>
            <person name="Brandt C.C."/>
            <person name="Teshima H."/>
            <person name="Detter J.C."/>
            <person name="Han C.S."/>
            <person name="Land M.L."/>
            <person name="Lucas S."/>
            <person name="Han J."/>
            <person name="Pennacchio L."/>
            <person name="Nolan M."/>
            <person name="Pitluck S."/>
            <person name="Woyke T."/>
            <person name="Goodwin L."/>
            <person name="Palumbo A.V."/>
            <person name="Elias D.A."/>
        </authorList>
    </citation>
    <scope>NUCLEOTIDE SEQUENCE [LARGE SCALE GENOMIC DNA]</scope>
    <source>
        <strain evidence="8 9">Walvis Bay</strain>
    </source>
</reference>
<evidence type="ECO:0000259" key="7">
    <source>
        <dbReference type="SMART" id="SM00925"/>
    </source>
</evidence>
<feature type="chain" id="PRO_5003304604" description="peptidoglycan lytic exotransglycosylase" evidence="6">
    <location>
        <begin position="25"/>
        <end position="410"/>
    </location>
</feature>
<dbReference type="InterPro" id="IPR005300">
    <property type="entry name" value="MltA_B"/>
</dbReference>
<dbReference type="eggNOG" id="COG2821">
    <property type="taxonomic scope" value="Bacteria"/>
</dbReference>
<sequence length="410" mass="45637">MYRPTTSLIRPSLQAMLLSLLLLAGCGKQPHVDETPRLELAGSHETVPLAAALTPYAAGLRSWGELEEPLRLSLDYLDCMPQHEIAATSGDTGITWRQLRASAAELLGLLSLLDHTPTLLAERFEWLAVRPRTLLTGYYEPWIEVSTEQSEEYPYPLYGKPENLKTVDLGIFSDKLKGERITYRVEDGEVRPYYGRKEIDFEGVLQDQGTAVAWAKDLVDIFVLQIQGSGRLVYPDGAVRHILYAGQNGHKYVSLGRVLVDRGHLQKEGMSMQRIREFLKANRELMPELLSCNPSYVFFKVDDSGPYGAMGRIITPMASVAVDRKLVPLGAVLFMDTTLPQPDGAEARFQSLVLAQDTGGAIKGTRFDLFCGSGEQAEFLAGHLQNEARMYVLVSKAALRSWEYRAAVSR</sequence>
<dbReference type="GO" id="GO:0009253">
    <property type="term" value="P:peptidoglycan catabolic process"/>
    <property type="evidence" value="ECO:0007669"/>
    <property type="project" value="TreeGrafter"/>
</dbReference>
<evidence type="ECO:0000256" key="3">
    <source>
        <dbReference type="ARBA" id="ARBA00023239"/>
    </source>
</evidence>
<evidence type="ECO:0000256" key="6">
    <source>
        <dbReference type="SAM" id="SignalP"/>
    </source>
</evidence>
<dbReference type="KEGG" id="daf:Desaf_3652"/>
<name>F3YYV3_DESAF</name>
<evidence type="ECO:0000256" key="1">
    <source>
        <dbReference type="ARBA" id="ARBA00001420"/>
    </source>
</evidence>
<dbReference type="Pfam" id="PF03562">
    <property type="entry name" value="MltA"/>
    <property type="match status" value="1"/>
</dbReference>
<dbReference type="GO" id="GO:0009254">
    <property type="term" value="P:peptidoglycan turnover"/>
    <property type="evidence" value="ECO:0007669"/>
    <property type="project" value="InterPro"/>
</dbReference>
<dbReference type="Gene3D" id="2.40.240.50">
    <property type="entry name" value="Barwin-like endoglucanases"/>
    <property type="match status" value="1"/>
</dbReference>
<dbReference type="GO" id="GO:0004553">
    <property type="term" value="F:hydrolase activity, hydrolyzing O-glycosyl compounds"/>
    <property type="evidence" value="ECO:0007669"/>
    <property type="project" value="InterPro"/>
</dbReference>
<protein>
    <recommendedName>
        <fullName evidence="2">peptidoglycan lytic exotransglycosylase</fullName>
        <ecNumber evidence="2">4.2.2.n1</ecNumber>
    </recommendedName>
    <alternativeName>
        <fullName evidence="5">Murein hydrolase A</fullName>
    </alternativeName>
</protein>
<dbReference type="EMBL" id="CP003221">
    <property type="protein sequence ID" value="EGJ51929.1"/>
    <property type="molecule type" value="Genomic_DNA"/>
</dbReference>
<dbReference type="PANTHER" id="PTHR30124">
    <property type="entry name" value="MEMBRANE-BOUND LYTIC MUREIN TRANSGLYCOSYLASE A"/>
    <property type="match status" value="1"/>
</dbReference>
<dbReference type="PROSITE" id="PS51257">
    <property type="entry name" value="PROKAR_LIPOPROTEIN"/>
    <property type="match status" value="1"/>
</dbReference>
<dbReference type="SMART" id="SM00925">
    <property type="entry name" value="MltA"/>
    <property type="match status" value="1"/>
</dbReference>
<gene>
    <name evidence="8" type="ORF">Desaf_3652</name>
</gene>
<dbReference type="EC" id="4.2.2.n1" evidence="2"/>
<dbReference type="PIRSF" id="PIRSF019422">
    <property type="entry name" value="MltA"/>
    <property type="match status" value="1"/>
</dbReference>
<comment type="catalytic activity">
    <reaction evidence="1">
        <text>Exolytic cleavage of the (1-&gt;4)-beta-glycosidic linkage between N-acetylmuramic acid (MurNAc) and N-acetylglucosamine (GlcNAc) residues in peptidoglycan, from either the reducing or the non-reducing ends of the peptidoglycan chains, with concomitant formation of a 1,6-anhydrobond in the MurNAc residue.</text>
        <dbReference type="EC" id="4.2.2.n1"/>
    </reaction>
</comment>
<dbReference type="SUPFAM" id="SSF50685">
    <property type="entry name" value="Barwin-like endoglucanases"/>
    <property type="match status" value="1"/>
</dbReference>
<evidence type="ECO:0000256" key="4">
    <source>
        <dbReference type="ARBA" id="ARBA00023316"/>
    </source>
</evidence>
<dbReference type="InterPro" id="IPR010611">
    <property type="entry name" value="3D_dom"/>
</dbReference>
<dbReference type="CDD" id="cd14485">
    <property type="entry name" value="mltA_like_LT_A"/>
    <property type="match status" value="1"/>
</dbReference>
<keyword evidence="9" id="KW-1185">Reference proteome</keyword>
<evidence type="ECO:0000313" key="8">
    <source>
        <dbReference type="EMBL" id="EGJ51929.1"/>
    </source>
</evidence>
<dbReference type="InterPro" id="IPR036908">
    <property type="entry name" value="RlpA-like_sf"/>
</dbReference>
<dbReference type="GO" id="GO:0008933">
    <property type="term" value="F:peptidoglycan lytic transglycosylase activity"/>
    <property type="evidence" value="ECO:0007669"/>
    <property type="project" value="TreeGrafter"/>
</dbReference>
<dbReference type="CDD" id="cd14668">
    <property type="entry name" value="mlta_B"/>
    <property type="match status" value="1"/>
</dbReference>
<organism evidence="8 9">
    <name type="scientific">Desulfocurvibacter africanus subsp. africanus str. Walvis Bay</name>
    <dbReference type="NCBI Taxonomy" id="690850"/>
    <lineage>
        <taxon>Bacteria</taxon>
        <taxon>Pseudomonadati</taxon>
        <taxon>Thermodesulfobacteriota</taxon>
        <taxon>Desulfovibrionia</taxon>
        <taxon>Desulfovibrionales</taxon>
        <taxon>Desulfovibrionaceae</taxon>
        <taxon>Desulfocurvibacter</taxon>
    </lineage>
</organism>
<dbReference type="PANTHER" id="PTHR30124:SF0">
    <property type="entry name" value="MEMBRANE-BOUND LYTIC MUREIN TRANSGLYCOSYLASE A"/>
    <property type="match status" value="1"/>
</dbReference>
<dbReference type="Pfam" id="PF06725">
    <property type="entry name" value="3D"/>
    <property type="match status" value="1"/>
</dbReference>
<evidence type="ECO:0000256" key="5">
    <source>
        <dbReference type="ARBA" id="ARBA00030918"/>
    </source>
</evidence>
<dbReference type="GO" id="GO:0019867">
    <property type="term" value="C:outer membrane"/>
    <property type="evidence" value="ECO:0007669"/>
    <property type="project" value="InterPro"/>
</dbReference>
<feature type="domain" description="Lytic transglycosylase MltA" evidence="7">
    <location>
        <begin position="142"/>
        <end position="300"/>
    </location>
</feature>
<evidence type="ECO:0000256" key="2">
    <source>
        <dbReference type="ARBA" id="ARBA00012587"/>
    </source>
</evidence>
<evidence type="ECO:0000313" key="9">
    <source>
        <dbReference type="Proteomes" id="UP000007844"/>
    </source>
</evidence>
<keyword evidence="4" id="KW-0961">Cell wall biogenesis/degradation</keyword>
<keyword evidence="6" id="KW-0732">Signal</keyword>
<dbReference type="Proteomes" id="UP000007844">
    <property type="component" value="Chromosome"/>
</dbReference>
<keyword evidence="3" id="KW-0456">Lyase</keyword>
<dbReference type="Gene3D" id="2.40.40.10">
    <property type="entry name" value="RlpA-like domain"/>
    <property type="match status" value="1"/>
</dbReference>
<dbReference type="AlphaFoldDB" id="F3YYV3"/>
<feature type="signal peptide" evidence="6">
    <location>
        <begin position="1"/>
        <end position="24"/>
    </location>
</feature>
<dbReference type="InterPro" id="IPR026044">
    <property type="entry name" value="MltA"/>
</dbReference>